<dbReference type="PROSITE" id="PS50086">
    <property type="entry name" value="TBC_RABGAP"/>
    <property type="match status" value="1"/>
</dbReference>
<dbReference type="EMBL" id="CAJOBC010006045">
    <property type="protein sequence ID" value="CAF3884900.1"/>
    <property type="molecule type" value="Genomic_DNA"/>
</dbReference>
<comment type="caution">
    <text evidence="3">The sequence shown here is derived from an EMBL/GenBank/DDBJ whole genome shotgun (WGS) entry which is preliminary data.</text>
</comment>
<dbReference type="Gene3D" id="1.10.8.270">
    <property type="entry name" value="putative rabgap domain of human tbc1 domain family member 14 like domains"/>
    <property type="match status" value="1"/>
</dbReference>
<dbReference type="InterPro" id="IPR050302">
    <property type="entry name" value="Rab_GAP_TBC_domain"/>
</dbReference>
<dbReference type="EMBL" id="CAJNOQ010006045">
    <property type="protein sequence ID" value="CAF1121353.1"/>
    <property type="molecule type" value="Genomic_DNA"/>
</dbReference>
<dbReference type="InterPro" id="IPR035969">
    <property type="entry name" value="Rab-GAP_TBC_sf"/>
</dbReference>
<evidence type="ECO:0000259" key="2">
    <source>
        <dbReference type="PROSITE" id="PS50086"/>
    </source>
</evidence>
<dbReference type="GO" id="GO:0005773">
    <property type="term" value="C:vacuole"/>
    <property type="evidence" value="ECO:0007669"/>
    <property type="project" value="UniProtKB-ARBA"/>
</dbReference>
<dbReference type="Proteomes" id="UP000681722">
    <property type="component" value="Unassembled WGS sequence"/>
</dbReference>
<dbReference type="GO" id="GO:0031410">
    <property type="term" value="C:cytoplasmic vesicle"/>
    <property type="evidence" value="ECO:0007669"/>
    <property type="project" value="UniProtKB-ARBA"/>
</dbReference>
<accession>A0A814QJ68</accession>
<organism evidence="3 5">
    <name type="scientific">Didymodactylos carnosus</name>
    <dbReference type="NCBI Taxonomy" id="1234261"/>
    <lineage>
        <taxon>Eukaryota</taxon>
        <taxon>Metazoa</taxon>
        <taxon>Spiralia</taxon>
        <taxon>Gnathifera</taxon>
        <taxon>Rotifera</taxon>
        <taxon>Eurotatoria</taxon>
        <taxon>Bdelloidea</taxon>
        <taxon>Philodinida</taxon>
        <taxon>Philodinidae</taxon>
        <taxon>Didymodactylos</taxon>
    </lineage>
</organism>
<dbReference type="FunFam" id="1.10.472.80:FF:000006">
    <property type="entry name" value="TBC1 domain family member 14"/>
    <property type="match status" value="1"/>
</dbReference>
<sequence>MFQSFSISKTLVILTTKLLKQQQVKCIRFQSSSKPPKVNPGYICFIRDTKALYGSSKLVEQERYAVDKNNHFFKDNKEKEVFDDETKLLISMSPLNPPATPPRGVSISQKRRYLSQLCRVPRGLKLSCSSSKQIEINCQNTSITKQHFQKSNSLDSGYKTLNTPNTLSYTNDTSIVTVDEENINNNTFQKLNSSSCSSPLSINEQENQLRPTEFLVDDDNISIDNHSSIDLKTNDLKVKYEHPRLAIADTQLLAPSFHSRTASLSNYSISNYSVLLNEFCCIETPQSENKLPIEQNSSKPDNEKNNKKKGFIATFFSSKKKDELTINNSNQEQKTIPTTSATSITTILTKKQQRSRSASETPIEQTITSLTHPPLTNDDQYKSQLTPSRSSITATLSSAVPSFFLPSKKENTKKSLSVEESHSVSLNEKVPIEQIQESETDSVASSPSMTTMIHTINPIPPEVTKISTQSIIHQQHQSSSTFGTSAFGLLHRLSNRFTPGGKNSYQQSLQDVISSTGLIFENRPVNLPPKSLEETMKHHNQYQKMCLEAKKSQQLYDEKEEKSRRLKLKREEFVSTSLKIWTNEILPYWKKYGIKHDKENSINVKATKLWWHGLPPRIRGKIWKMSIGNEMALTPELFSELELLAHEKLNEMKHKNIEIGKNTPLNQHEYDSISLSSRGESLTNFIELIQLDVSRTFPQLGLFQQNGPYHDYLQILLCTYVYLSPEIGYVQGQAFLAAMFLLNMDLYDSFVSFSNLLQRPYFQTFYRFNNIEKYLLLFEQLLNFYLPNLSEHFSRMSIKPDCFAFDWFFTMYSKSLPLDIVSRIWDIYYRDGDEFVFRTALGILALYEKRLLNMDTFHCLQFLTKLPEDLNTTQLFKSIETIKFDDLTKINEYCPLFYLISSNN</sequence>
<protein>
    <recommendedName>
        <fullName evidence="2">Rab-GAP TBC domain-containing protein</fullName>
    </recommendedName>
</protein>
<reference evidence="3" key="1">
    <citation type="submission" date="2021-02" db="EMBL/GenBank/DDBJ databases">
        <authorList>
            <person name="Nowell W R."/>
        </authorList>
    </citation>
    <scope>NUCLEOTIDE SEQUENCE</scope>
</reference>
<dbReference type="PANTHER" id="PTHR47219:SF15">
    <property type="entry name" value="TBC1 DOMAIN FAMILY MEMBER 12 ISOFORM X1"/>
    <property type="match status" value="1"/>
</dbReference>
<dbReference type="SUPFAM" id="SSF47923">
    <property type="entry name" value="Ypt/Rab-GAP domain of gyp1p"/>
    <property type="match status" value="2"/>
</dbReference>
<gene>
    <name evidence="3" type="ORF">GPM918_LOCUS19707</name>
    <name evidence="4" type="ORF">SRO942_LOCUS19704</name>
</gene>
<evidence type="ECO:0000313" key="3">
    <source>
        <dbReference type="EMBL" id="CAF1121353.1"/>
    </source>
</evidence>
<feature type="region of interest" description="Disordered" evidence="1">
    <location>
        <begin position="348"/>
        <end position="388"/>
    </location>
</feature>
<dbReference type="Pfam" id="PF00566">
    <property type="entry name" value="RabGAP-TBC"/>
    <property type="match status" value="1"/>
</dbReference>
<dbReference type="Proteomes" id="UP000663829">
    <property type="component" value="Unassembled WGS sequence"/>
</dbReference>
<feature type="compositionally biased region" description="Polar residues" evidence="1">
    <location>
        <begin position="355"/>
        <end position="371"/>
    </location>
</feature>
<dbReference type="Gene3D" id="1.10.472.80">
    <property type="entry name" value="Ypt/Rab-GAP domain of gyp1p, domain 3"/>
    <property type="match status" value="1"/>
</dbReference>
<dbReference type="SMART" id="SM00164">
    <property type="entry name" value="TBC"/>
    <property type="match status" value="1"/>
</dbReference>
<dbReference type="InterPro" id="IPR000195">
    <property type="entry name" value="Rab-GAP-TBC_dom"/>
</dbReference>
<evidence type="ECO:0000313" key="5">
    <source>
        <dbReference type="Proteomes" id="UP000663829"/>
    </source>
</evidence>
<dbReference type="Gene3D" id="1.10.10.750">
    <property type="entry name" value="Ypt/Rab-GAP domain of gyp1p, domain 1"/>
    <property type="match status" value="1"/>
</dbReference>
<feature type="domain" description="Rab-GAP TBC" evidence="2">
    <location>
        <begin position="613"/>
        <end position="832"/>
    </location>
</feature>
<evidence type="ECO:0000313" key="4">
    <source>
        <dbReference type="EMBL" id="CAF3884900.1"/>
    </source>
</evidence>
<dbReference type="GO" id="GO:0031267">
    <property type="term" value="F:small GTPase binding"/>
    <property type="evidence" value="ECO:0007669"/>
    <property type="project" value="TreeGrafter"/>
</dbReference>
<dbReference type="AlphaFoldDB" id="A0A814QJ68"/>
<keyword evidence="5" id="KW-1185">Reference proteome</keyword>
<evidence type="ECO:0000256" key="1">
    <source>
        <dbReference type="SAM" id="MobiDB-lite"/>
    </source>
</evidence>
<dbReference type="PANTHER" id="PTHR47219">
    <property type="entry name" value="RAB GTPASE-ACTIVATING PROTEIN 1-LIKE"/>
    <property type="match status" value="1"/>
</dbReference>
<dbReference type="OrthoDB" id="294251at2759"/>
<name>A0A814QJ68_9BILA</name>
<proteinExistence type="predicted"/>
<dbReference type="GO" id="GO:0005096">
    <property type="term" value="F:GTPase activator activity"/>
    <property type="evidence" value="ECO:0007669"/>
    <property type="project" value="TreeGrafter"/>
</dbReference>
<dbReference type="GO" id="GO:0016192">
    <property type="term" value="P:vesicle-mediated transport"/>
    <property type="evidence" value="ECO:0007669"/>
    <property type="project" value="UniProtKB-ARBA"/>
</dbReference>